<comment type="caution">
    <text evidence="4">The sequence shown here is derived from an EMBL/GenBank/DDBJ whole genome shotgun (WGS) entry which is preliminary data.</text>
</comment>
<dbReference type="Pfam" id="PF26337">
    <property type="entry name" value="Gtf3_C"/>
    <property type="match status" value="1"/>
</dbReference>
<dbReference type="InterPro" id="IPR058592">
    <property type="entry name" value="Gtf3_C"/>
</dbReference>
<dbReference type="Gene3D" id="3.40.50.2000">
    <property type="entry name" value="Glycogen Phosphorylase B"/>
    <property type="match status" value="1"/>
</dbReference>
<evidence type="ECO:0000313" key="4">
    <source>
        <dbReference type="EMBL" id="KRL92303.1"/>
    </source>
</evidence>
<sequence>MNQLRIYNVKVVLFIQDVVPLMFKQNYDDWMKPYIEFYNQADLIILPNLKMEERLRKEGLTVKKVIYQEIWDRLMDYQPKVSKFKRELIFIGNQERFPFTKNWQYKTQLRLYARVKLADQTQKNIIYKGFLADDELIRQLDSGFGLCWSVNTPTQAEKEYSKLNASYKLSTYLAAGVPVIVNQEMPISQFIVDHGLGWAVSSLDDANSLVQNILESEYNEVAKRVNRYGEWLRKGFQSKKIYIDVIASLLDE</sequence>
<evidence type="ECO:0000256" key="1">
    <source>
        <dbReference type="ARBA" id="ARBA00022679"/>
    </source>
</evidence>
<proteinExistence type="predicted"/>
<accession>A0A0R1UFW7</accession>
<name>A0A0R1UFW7_9LACO</name>
<dbReference type="PATRIC" id="fig|1423742.4.peg.364"/>
<evidence type="ECO:0000313" key="5">
    <source>
        <dbReference type="Proteomes" id="UP000051084"/>
    </source>
</evidence>
<dbReference type="STRING" id="417373.GCA_001570685_01411"/>
<evidence type="ECO:0000259" key="3">
    <source>
        <dbReference type="Pfam" id="PF26337"/>
    </source>
</evidence>
<reference evidence="4 5" key="1">
    <citation type="journal article" date="2015" name="Genome Announc.">
        <title>Expanding the biotechnology potential of lactobacilli through comparative genomics of 213 strains and associated genera.</title>
        <authorList>
            <person name="Sun Z."/>
            <person name="Harris H.M."/>
            <person name="McCann A."/>
            <person name="Guo C."/>
            <person name="Argimon S."/>
            <person name="Zhang W."/>
            <person name="Yang X."/>
            <person name="Jeffery I.B."/>
            <person name="Cooney J.C."/>
            <person name="Kagawa T.F."/>
            <person name="Liu W."/>
            <person name="Song Y."/>
            <person name="Salvetti E."/>
            <person name="Wrobel A."/>
            <person name="Rasinkangas P."/>
            <person name="Parkhill J."/>
            <person name="Rea M.C."/>
            <person name="O'Sullivan O."/>
            <person name="Ritari J."/>
            <person name="Douillard F.P."/>
            <person name="Paul Ross R."/>
            <person name="Yang R."/>
            <person name="Briner A.E."/>
            <person name="Felis G.E."/>
            <person name="de Vos W.M."/>
            <person name="Barrangou R."/>
            <person name="Klaenhammer T.R."/>
            <person name="Caufield P.W."/>
            <person name="Cui Y."/>
            <person name="Zhang H."/>
            <person name="O'Toole P.W."/>
        </authorList>
    </citation>
    <scope>NUCLEOTIDE SEQUENCE [LARGE SCALE GENOMIC DNA]</scope>
    <source>
        <strain evidence="4 5">DSM 18793</strain>
    </source>
</reference>
<evidence type="ECO:0000259" key="2">
    <source>
        <dbReference type="Pfam" id="PF26334"/>
    </source>
</evidence>
<dbReference type="EMBL" id="AZGC01000057">
    <property type="protein sequence ID" value="KRL92303.1"/>
    <property type="molecule type" value="Genomic_DNA"/>
</dbReference>
<gene>
    <name evidence="4" type="ORF">FC21_GL000349</name>
</gene>
<dbReference type="Proteomes" id="UP000051084">
    <property type="component" value="Unassembled WGS sequence"/>
</dbReference>
<dbReference type="Pfam" id="PF26334">
    <property type="entry name" value="Gtf3_N"/>
    <property type="match status" value="1"/>
</dbReference>
<dbReference type="AlphaFoldDB" id="A0A0R1UFW7"/>
<feature type="domain" description="Glucosyltransferase 3-like N-terminal" evidence="2">
    <location>
        <begin position="2"/>
        <end position="70"/>
    </location>
</feature>
<keyword evidence="1" id="KW-0808">Transferase</keyword>
<keyword evidence="5" id="KW-1185">Reference proteome</keyword>
<organism evidence="4 5">
    <name type="scientific">Limosilactobacillus equigenerosi DSM 18793 = JCM 14505</name>
    <dbReference type="NCBI Taxonomy" id="1423742"/>
    <lineage>
        <taxon>Bacteria</taxon>
        <taxon>Bacillati</taxon>
        <taxon>Bacillota</taxon>
        <taxon>Bacilli</taxon>
        <taxon>Lactobacillales</taxon>
        <taxon>Lactobacillaceae</taxon>
        <taxon>Limosilactobacillus</taxon>
    </lineage>
</organism>
<dbReference type="InterPro" id="IPR058591">
    <property type="entry name" value="Gtf3_N"/>
</dbReference>
<protein>
    <submittedName>
        <fullName evidence="4">Nucleotide sugar synthetase-like protein</fullName>
    </submittedName>
</protein>
<feature type="domain" description="Glucosyltransferase 3-like C-terminal" evidence="3">
    <location>
        <begin position="88"/>
        <end position="244"/>
    </location>
</feature>